<evidence type="ECO:0000313" key="5">
    <source>
        <dbReference type="Proteomes" id="UP000887013"/>
    </source>
</evidence>
<dbReference type="SUPFAM" id="SSF50494">
    <property type="entry name" value="Trypsin-like serine proteases"/>
    <property type="match status" value="1"/>
</dbReference>
<feature type="non-terminal residue" evidence="4">
    <location>
        <position position="1"/>
    </location>
</feature>
<dbReference type="InterPro" id="IPR009003">
    <property type="entry name" value="Peptidase_S1_PA"/>
</dbReference>
<dbReference type="OrthoDB" id="6493161at2759"/>
<protein>
    <submittedName>
        <fullName evidence="4">Clotting factor B</fullName>
    </submittedName>
</protein>
<proteinExistence type="inferred from homology"/>
<comment type="similarity">
    <text evidence="2">Belongs to the peptidase S1 family. CLIP subfamily.</text>
</comment>
<gene>
    <name evidence="4" type="primary">NCL1_30011</name>
    <name evidence="4" type="ORF">NPIL_511111</name>
</gene>
<dbReference type="InterPro" id="IPR043504">
    <property type="entry name" value="Peptidase_S1_PA_chymotrypsin"/>
</dbReference>
<dbReference type="EMBL" id="BMAW01120302">
    <property type="protein sequence ID" value="GFT88546.1"/>
    <property type="molecule type" value="Genomic_DNA"/>
</dbReference>
<evidence type="ECO:0000313" key="4">
    <source>
        <dbReference type="EMBL" id="GFT88546.1"/>
    </source>
</evidence>
<dbReference type="Proteomes" id="UP000887013">
    <property type="component" value="Unassembled WGS sequence"/>
</dbReference>
<organism evidence="4 5">
    <name type="scientific">Nephila pilipes</name>
    <name type="common">Giant wood spider</name>
    <name type="synonym">Nephila maculata</name>
    <dbReference type="NCBI Taxonomy" id="299642"/>
    <lineage>
        <taxon>Eukaryota</taxon>
        <taxon>Metazoa</taxon>
        <taxon>Ecdysozoa</taxon>
        <taxon>Arthropoda</taxon>
        <taxon>Chelicerata</taxon>
        <taxon>Arachnida</taxon>
        <taxon>Araneae</taxon>
        <taxon>Araneomorphae</taxon>
        <taxon>Entelegynae</taxon>
        <taxon>Araneoidea</taxon>
        <taxon>Nephilidae</taxon>
        <taxon>Nephila</taxon>
    </lineage>
</organism>
<feature type="domain" description="Peptidase S1" evidence="3">
    <location>
        <begin position="5"/>
        <end position="88"/>
    </location>
</feature>
<comment type="caution">
    <text evidence="4">The sequence shown here is derived from an EMBL/GenBank/DDBJ whole genome shotgun (WGS) entry which is preliminary data.</text>
</comment>
<dbReference type="AlphaFoldDB" id="A0A8X6PTI4"/>
<dbReference type="Gene3D" id="2.40.10.10">
    <property type="entry name" value="Trypsin-like serine proteases"/>
    <property type="match status" value="1"/>
</dbReference>
<dbReference type="GO" id="GO:0004252">
    <property type="term" value="F:serine-type endopeptidase activity"/>
    <property type="evidence" value="ECO:0007669"/>
    <property type="project" value="InterPro"/>
</dbReference>
<dbReference type="Pfam" id="PF00089">
    <property type="entry name" value="Trypsin"/>
    <property type="match status" value="1"/>
</dbReference>
<reference evidence="4" key="1">
    <citation type="submission" date="2020-08" db="EMBL/GenBank/DDBJ databases">
        <title>Multicomponent nature underlies the extraordinary mechanical properties of spider dragline silk.</title>
        <authorList>
            <person name="Kono N."/>
            <person name="Nakamura H."/>
            <person name="Mori M."/>
            <person name="Yoshida Y."/>
            <person name="Ohtoshi R."/>
            <person name="Malay A.D."/>
            <person name="Moran D.A.P."/>
            <person name="Tomita M."/>
            <person name="Numata K."/>
            <person name="Arakawa K."/>
        </authorList>
    </citation>
    <scope>NUCLEOTIDE SEQUENCE</scope>
</reference>
<dbReference type="PANTHER" id="PTHR24256">
    <property type="entry name" value="TRYPTASE-RELATED"/>
    <property type="match status" value="1"/>
</dbReference>
<evidence type="ECO:0000256" key="1">
    <source>
        <dbReference type="ARBA" id="ARBA00023157"/>
    </source>
</evidence>
<accession>A0A8X6PTI4</accession>
<dbReference type="InterPro" id="IPR001254">
    <property type="entry name" value="Trypsin_dom"/>
</dbReference>
<name>A0A8X6PTI4_NEPPI</name>
<dbReference type="GO" id="GO:0006508">
    <property type="term" value="P:proteolysis"/>
    <property type="evidence" value="ECO:0007669"/>
    <property type="project" value="InterPro"/>
</dbReference>
<keyword evidence="1" id="KW-1015">Disulfide bond</keyword>
<keyword evidence="5" id="KW-1185">Reference proteome</keyword>
<dbReference type="InterPro" id="IPR051487">
    <property type="entry name" value="Ser/Thr_Proteases_Immune/Dev"/>
</dbReference>
<evidence type="ECO:0000259" key="3">
    <source>
        <dbReference type="Pfam" id="PF00089"/>
    </source>
</evidence>
<sequence length="90" mass="10042">EALNPKKYTVNVGNIRVDEGYPYNVKKIVLHEGYVSRQYHDDIAMLTLDKEILSPYVAHICLPSPEFASRSLAGQNTTLLGWGDTSFGKS</sequence>
<evidence type="ECO:0000256" key="2">
    <source>
        <dbReference type="ARBA" id="ARBA00024195"/>
    </source>
</evidence>